<organism evidence="2 3">
    <name type="scientific">Paenibacillus hodogayensis</name>
    <dbReference type="NCBI Taxonomy" id="279208"/>
    <lineage>
        <taxon>Bacteria</taxon>
        <taxon>Bacillati</taxon>
        <taxon>Bacillota</taxon>
        <taxon>Bacilli</taxon>
        <taxon>Bacillales</taxon>
        <taxon>Paenibacillaceae</taxon>
        <taxon>Paenibacillus</taxon>
    </lineage>
</organism>
<dbReference type="EMBL" id="JBHMAG010000025">
    <property type="protein sequence ID" value="MFB9756644.1"/>
    <property type="molecule type" value="Genomic_DNA"/>
</dbReference>
<accession>A0ABV5W7T6</accession>
<reference evidence="2 3" key="1">
    <citation type="submission" date="2024-09" db="EMBL/GenBank/DDBJ databases">
        <authorList>
            <person name="Sun Q."/>
            <person name="Mori K."/>
        </authorList>
    </citation>
    <scope>NUCLEOTIDE SEQUENCE [LARGE SCALE GENOMIC DNA]</scope>
    <source>
        <strain evidence="2 3">JCM 12520</strain>
    </source>
</reference>
<dbReference type="InterPro" id="IPR050490">
    <property type="entry name" value="Bact_solute-bd_prot1"/>
</dbReference>
<keyword evidence="3" id="KW-1185">Reference proteome</keyword>
<dbReference type="SUPFAM" id="SSF53850">
    <property type="entry name" value="Periplasmic binding protein-like II"/>
    <property type="match status" value="1"/>
</dbReference>
<evidence type="ECO:0000313" key="2">
    <source>
        <dbReference type="EMBL" id="MFB9756644.1"/>
    </source>
</evidence>
<protein>
    <submittedName>
        <fullName evidence="2">Extracellular solute-binding protein</fullName>
    </submittedName>
</protein>
<dbReference type="InterPro" id="IPR006059">
    <property type="entry name" value="SBP"/>
</dbReference>
<keyword evidence="1" id="KW-0732">Signal</keyword>
<comment type="caution">
    <text evidence="2">The sequence shown here is derived from an EMBL/GenBank/DDBJ whole genome shotgun (WGS) entry which is preliminary data.</text>
</comment>
<dbReference type="Gene3D" id="3.40.190.10">
    <property type="entry name" value="Periplasmic binding protein-like II"/>
    <property type="match status" value="2"/>
</dbReference>
<dbReference type="RefSeq" id="WP_344913107.1">
    <property type="nucleotide sequence ID" value="NZ_BAAAYO010000011.1"/>
</dbReference>
<evidence type="ECO:0000313" key="3">
    <source>
        <dbReference type="Proteomes" id="UP001589619"/>
    </source>
</evidence>
<feature type="signal peptide" evidence="1">
    <location>
        <begin position="1"/>
        <end position="23"/>
    </location>
</feature>
<sequence>MKRGIQKTYLTALSIALAGSMLAACSGGSGANEKKAADNAATGKGEASNAPVKLKAYETDINNPIPPGDSMSIPMLAYLAKKTNTILDVSFLSHGKYNEQLRLKMAAGEYPDFYWTGGFANEETLANDMVLPLNDLLDKYGPNLKKVIPQSAWDAVTLKGKIMAIPRFAGGGTDTERLIYVRKDYLDKIGAKIPATSDEFLTLLRMLRDNDPDGNGKNDTIPFSGRQSFGWMENIFGMWGVDPSANTIYNGQVIPGYLHPNMKQGLEFIRTMYKEKLLDPEFLTNTGSIWSQKLHSGQTATYIHTVEQVGDFQKAIQDANPNVKVDVVAIPTPKGKGYEGPVGNRKNPISVSTIVMKTTKHPVEVIKMFDWIASEEGQVYIDLGIEGETYKKEGDKYVYDAAADKNKTNLRTVFAVTPLYYNPKTIPARYSPEATKRIDQAYSVARNEGLANPTVAMPKPKALSMNPELNWYSSSIIQETMTKIVYGELPVDYFDTFVENMKKQGADQWIKEMTEWYNANKTK</sequence>
<name>A0ABV5W7T6_9BACL</name>
<evidence type="ECO:0000256" key="1">
    <source>
        <dbReference type="SAM" id="SignalP"/>
    </source>
</evidence>
<dbReference type="PANTHER" id="PTHR43649">
    <property type="entry name" value="ARABINOSE-BINDING PROTEIN-RELATED"/>
    <property type="match status" value="1"/>
</dbReference>
<dbReference type="Pfam" id="PF01547">
    <property type="entry name" value="SBP_bac_1"/>
    <property type="match status" value="1"/>
</dbReference>
<dbReference type="PROSITE" id="PS51257">
    <property type="entry name" value="PROKAR_LIPOPROTEIN"/>
    <property type="match status" value="1"/>
</dbReference>
<dbReference type="Proteomes" id="UP001589619">
    <property type="component" value="Unassembled WGS sequence"/>
</dbReference>
<gene>
    <name evidence="2" type="ORF">ACFFNY_34140</name>
</gene>
<feature type="chain" id="PRO_5045690668" evidence="1">
    <location>
        <begin position="24"/>
        <end position="523"/>
    </location>
</feature>
<dbReference type="PANTHER" id="PTHR43649:SF12">
    <property type="entry name" value="DIACETYLCHITOBIOSE BINDING PROTEIN DASA"/>
    <property type="match status" value="1"/>
</dbReference>
<proteinExistence type="predicted"/>